<gene>
    <name evidence="1" type="ORF">M5D96_001668</name>
</gene>
<feature type="non-terminal residue" evidence="1">
    <location>
        <position position="72"/>
    </location>
</feature>
<dbReference type="AlphaFoldDB" id="A0A9Q0BV91"/>
<reference evidence="1" key="1">
    <citation type="journal article" date="2023" name="Genome Biol. Evol.">
        <title>Long-read-based Genome Assembly of Drosophila gunungcola Reveals Fewer Chemosensory Genes in Flower-breeding Species.</title>
        <authorList>
            <person name="Negi A."/>
            <person name="Liao B.Y."/>
            <person name="Yeh S.D."/>
        </authorList>
    </citation>
    <scope>NUCLEOTIDE SEQUENCE</scope>
    <source>
        <strain evidence="1">Sukarami</strain>
    </source>
</reference>
<keyword evidence="2" id="KW-1185">Reference proteome</keyword>
<dbReference type="EMBL" id="JAMKOV010000001">
    <property type="protein sequence ID" value="KAI8045486.1"/>
    <property type="molecule type" value="Genomic_DNA"/>
</dbReference>
<dbReference type="Proteomes" id="UP001059596">
    <property type="component" value="Chromosome 3R"/>
</dbReference>
<accession>A0A9Q0BV91</accession>
<name>A0A9Q0BV91_9MUSC</name>
<proteinExistence type="predicted"/>
<sequence>MGTERGTERRRDWTGLRRQTRRCWMLMPSMPSMPMKTQIQIRAPKTRATSCWPCARRTVVGIIFGDRSLSPS</sequence>
<evidence type="ECO:0000313" key="1">
    <source>
        <dbReference type="EMBL" id="KAI8045486.1"/>
    </source>
</evidence>
<comment type="caution">
    <text evidence="1">The sequence shown here is derived from an EMBL/GenBank/DDBJ whole genome shotgun (WGS) entry which is preliminary data.</text>
</comment>
<organism evidence="1 2">
    <name type="scientific">Drosophila gunungcola</name>
    <name type="common">fruit fly</name>
    <dbReference type="NCBI Taxonomy" id="103775"/>
    <lineage>
        <taxon>Eukaryota</taxon>
        <taxon>Metazoa</taxon>
        <taxon>Ecdysozoa</taxon>
        <taxon>Arthropoda</taxon>
        <taxon>Hexapoda</taxon>
        <taxon>Insecta</taxon>
        <taxon>Pterygota</taxon>
        <taxon>Neoptera</taxon>
        <taxon>Endopterygota</taxon>
        <taxon>Diptera</taxon>
        <taxon>Brachycera</taxon>
        <taxon>Muscomorpha</taxon>
        <taxon>Ephydroidea</taxon>
        <taxon>Drosophilidae</taxon>
        <taxon>Drosophila</taxon>
        <taxon>Sophophora</taxon>
    </lineage>
</organism>
<evidence type="ECO:0000313" key="2">
    <source>
        <dbReference type="Proteomes" id="UP001059596"/>
    </source>
</evidence>
<protein>
    <submittedName>
        <fullName evidence="1">Uncharacterized protein</fullName>
    </submittedName>
</protein>